<accession>A0ABV5FCG4</accession>
<evidence type="ECO:0000313" key="2">
    <source>
        <dbReference type="EMBL" id="MFB9057131.1"/>
    </source>
</evidence>
<dbReference type="Proteomes" id="UP001589585">
    <property type="component" value="Unassembled WGS sequence"/>
</dbReference>
<comment type="caution">
    <text evidence="2">The sequence shown here is derived from an EMBL/GenBank/DDBJ whole genome shotgun (WGS) entry which is preliminary data.</text>
</comment>
<protein>
    <recommendedName>
        <fullName evidence="4">ArgK protein</fullName>
    </recommendedName>
</protein>
<comment type="similarity">
    <text evidence="1">Belongs to the SIMIBI class G3E GTPase family. ArgK/MeaB subfamily.</text>
</comment>
<dbReference type="PANTHER" id="PTHR23408">
    <property type="entry name" value="METHYLMALONYL-COA MUTASE"/>
    <property type="match status" value="1"/>
</dbReference>
<organism evidence="2 3">
    <name type="scientific">Mariniflexile ostreae</name>
    <dbReference type="NCBI Taxonomy" id="1520892"/>
    <lineage>
        <taxon>Bacteria</taxon>
        <taxon>Pseudomonadati</taxon>
        <taxon>Bacteroidota</taxon>
        <taxon>Flavobacteriia</taxon>
        <taxon>Flavobacteriales</taxon>
        <taxon>Flavobacteriaceae</taxon>
        <taxon>Mariniflexile</taxon>
    </lineage>
</organism>
<dbReference type="PANTHER" id="PTHR23408:SF3">
    <property type="entry name" value="METHYLMALONIC ACIDURIA TYPE A PROTEIN, MITOCHONDRIAL"/>
    <property type="match status" value="1"/>
</dbReference>
<proteinExistence type="inferred from homology"/>
<evidence type="ECO:0008006" key="4">
    <source>
        <dbReference type="Google" id="ProtNLM"/>
    </source>
</evidence>
<dbReference type="Pfam" id="PF03308">
    <property type="entry name" value="MeaB"/>
    <property type="match status" value="1"/>
</dbReference>
<reference evidence="2 3" key="1">
    <citation type="submission" date="2024-09" db="EMBL/GenBank/DDBJ databases">
        <authorList>
            <person name="Sun Q."/>
            <person name="Mori K."/>
        </authorList>
    </citation>
    <scope>NUCLEOTIDE SEQUENCE [LARGE SCALE GENOMIC DNA]</scope>
    <source>
        <strain evidence="2 3">CECT 8622</strain>
    </source>
</reference>
<dbReference type="EMBL" id="JBHMFC010000044">
    <property type="protein sequence ID" value="MFB9057131.1"/>
    <property type="molecule type" value="Genomic_DNA"/>
</dbReference>
<keyword evidence="3" id="KW-1185">Reference proteome</keyword>
<dbReference type="RefSeq" id="WP_379861357.1">
    <property type="nucleotide sequence ID" value="NZ_JBHMFC010000044.1"/>
</dbReference>
<dbReference type="SUPFAM" id="SSF52540">
    <property type="entry name" value="P-loop containing nucleoside triphosphate hydrolases"/>
    <property type="match status" value="1"/>
</dbReference>
<gene>
    <name evidence="2" type="ORF">ACFFU9_10290</name>
</gene>
<dbReference type="Gene3D" id="3.40.50.300">
    <property type="entry name" value="P-loop containing nucleotide triphosphate hydrolases"/>
    <property type="match status" value="1"/>
</dbReference>
<evidence type="ECO:0000313" key="3">
    <source>
        <dbReference type="Proteomes" id="UP001589585"/>
    </source>
</evidence>
<dbReference type="InterPro" id="IPR005129">
    <property type="entry name" value="GTPase_ArgK"/>
</dbReference>
<evidence type="ECO:0000256" key="1">
    <source>
        <dbReference type="ARBA" id="ARBA00009625"/>
    </source>
</evidence>
<name>A0ABV5FCG4_9FLAO</name>
<sequence>MIKACLPHANKSIRIGITGIPGAGKSTFIEVLGKYLTSLGKRVAVLAIERHTKVILCSALKKESIAPI</sequence>
<dbReference type="InterPro" id="IPR027417">
    <property type="entry name" value="P-loop_NTPase"/>
</dbReference>